<dbReference type="Proteomes" id="UP000674143">
    <property type="component" value="Chromosome 25"/>
</dbReference>
<sequence length="211" mass="21958">MLSPPNLEVAAARLDWEMGQAGVRAAAPCGEHEIDKAGPGGVGAAEHDDGGAEPAPRPHRAAASGRGSTFASEKMALCGAYMRPPTPAGLHLEATQFECSALLWLRQGPKEDSGRADGSRLEAAGGGRPARAFMPRQGTRYITVAATVHALGPATACGICRRSTNKITTAALSQSQSLGIDTAASEQHPSHLPLRLEALAVQLEHQDCLRV</sequence>
<dbReference type="GeneID" id="92360333"/>
<evidence type="ECO:0000313" key="3">
    <source>
        <dbReference type="Proteomes" id="UP000674143"/>
    </source>
</evidence>
<dbReference type="KEGG" id="loi:92360333"/>
<dbReference type="EMBL" id="JAFHLR010000025">
    <property type="protein sequence ID" value="KAG5477197.1"/>
    <property type="molecule type" value="Genomic_DNA"/>
</dbReference>
<comment type="caution">
    <text evidence="2">The sequence shown here is derived from an EMBL/GenBank/DDBJ whole genome shotgun (WGS) entry which is preliminary data.</text>
</comment>
<evidence type="ECO:0000313" key="2">
    <source>
        <dbReference type="EMBL" id="KAG5477197.1"/>
    </source>
</evidence>
<proteinExistence type="predicted"/>
<accession>A0A836H0H2</accession>
<dbReference type="RefSeq" id="XP_067062608.1">
    <property type="nucleotide sequence ID" value="XM_067206399.1"/>
</dbReference>
<name>A0A836H0H2_9TRYP</name>
<feature type="region of interest" description="Disordered" evidence="1">
    <location>
        <begin position="109"/>
        <end position="132"/>
    </location>
</feature>
<evidence type="ECO:0000256" key="1">
    <source>
        <dbReference type="SAM" id="MobiDB-lite"/>
    </source>
</evidence>
<feature type="region of interest" description="Disordered" evidence="1">
    <location>
        <begin position="29"/>
        <end position="67"/>
    </location>
</feature>
<protein>
    <submittedName>
        <fullName evidence="2">Uncharacterized protein</fullName>
    </submittedName>
</protein>
<reference evidence="2 3" key="1">
    <citation type="submission" date="2021-02" db="EMBL/GenBank/DDBJ databases">
        <title>Leishmania (Mundinia) orientalis Genome sequencing and assembly.</title>
        <authorList>
            <person name="Almutairi H."/>
            <person name="Gatherer D."/>
        </authorList>
    </citation>
    <scope>NUCLEOTIDE SEQUENCE [LARGE SCALE GENOMIC DNA]</scope>
    <source>
        <strain evidence="2">LSCM4</strain>
    </source>
</reference>
<organism evidence="2 3">
    <name type="scientific">Leishmania orientalis</name>
    <dbReference type="NCBI Taxonomy" id="2249476"/>
    <lineage>
        <taxon>Eukaryota</taxon>
        <taxon>Discoba</taxon>
        <taxon>Euglenozoa</taxon>
        <taxon>Kinetoplastea</taxon>
        <taxon>Metakinetoplastina</taxon>
        <taxon>Trypanosomatida</taxon>
        <taxon>Trypanosomatidae</taxon>
        <taxon>Leishmaniinae</taxon>
        <taxon>Leishmania</taxon>
    </lineage>
</organism>
<feature type="compositionally biased region" description="Basic and acidic residues" evidence="1">
    <location>
        <begin position="109"/>
        <end position="120"/>
    </location>
</feature>
<gene>
    <name evidence="2" type="ORF">LSCM4_04414</name>
</gene>
<dbReference type="AlphaFoldDB" id="A0A836H0H2"/>
<keyword evidence="3" id="KW-1185">Reference proteome</keyword>